<accession>A0A0K2UNT3</accession>
<sequence length="101" mass="11277">MPPSSKVLNSNSLKFRNIIFIFDLIHKSQICIGGITRSKFSRVCSTCISEINQGYIISYPGTNSLGFPNKKSLNIIPFNFNTEKSISKIGRGESYRKTLGI</sequence>
<reference evidence="1" key="1">
    <citation type="submission" date="2014-05" db="EMBL/GenBank/DDBJ databases">
        <authorList>
            <person name="Chronopoulou M."/>
        </authorList>
    </citation>
    <scope>NUCLEOTIDE SEQUENCE</scope>
    <source>
        <tissue evidence="1">Whole organism</tissue>
    </source>
</reference>
<dbReference type="AlphaFoldDB" id="A0A0K2UNT3"/>
<organism evidence="1">
    <name type="scientific">Lepeophtheirus salmonis</name>
    <name type="common">Salmon louse</name>
    <name type="synonym">Caligus salmonis</name>
    <dbReference type="NCBI Taxonomy" id="72036"/>
    <lineage>
        <taxon>Eukaryota</taxon>
        <taxon>Metazoa</taxon>
        <taxon>Ecdysozoa</taxon>
        <taxon>Arthropoda</taxon>
        <taxon>Crustacea</taxon>
        <taxon>Multicrustacea</taxon>
        <taxon>Hexanauplia</taxon>
        <taxon>Copepoda</taxon>
        <taxon>Siphonostomatoida</taxon>
        <taxon>Caligidae</taxon>
        <taxon>Lepeophtheirus</taxon>
    </lineage>
</organism>
<protein>
    <submittedName>
        <fullName evidence="1">Uncharacterized protein</fullName>
    </submittedName>
</protein>
<dbReference type="EMBL" id="HACA01022558">
    <property type="protein sequence ID" value="CDW39919.1"/>
    <property type="molecule type" value="Transcribed_RNA"/>
</dbReference>
<evidence type="ECO:0000313" key="1">
    <source>
        <dbReference type="EMBL" id="CDW39919.1"/>
    </source>
</evidence>
<name>A0A0K2UNT3_LEPSM</name>
<proteinExistence type="predicted"/>